<dbReference type="RefSeq" id="WP_009990555.1">
    <property type="nucleotide sequence ID" value="NZ_CP011055.2"/>
</dbReference>
<dbReference type="GeneID" id="44129247"/>
<dbReference type="Proteomes" id="UP000282269">
    <property type="component" value="Chromosome"/>
</dbReference>
<name>A0A0E3K8S0_SACSO</name>
<evidence type="ECO:0000313" key="2">
    <source>
        <dbReference type="EMBL" id="AKA73591.1"/>
    </source>
</evidence>
<gene>
    <name evidence="12" type="ORF">HFC64_12880</name>
    <name evidence="13" type="ORF">SSOP1_0258</name>
    <name evidence="4" type="ORF">SULA_1293</name>
    <name evidence="2" type="ORF">SULB_1294</name>
    <name evidence="3" type="ORF">SULC_1292</name>
    <name evidence="5" type="ORF">SULG_06405</name>
    <name evidence="6" type="ORF">SULH_06405</name>
    <name evidence="7" type="ORF">SULI_06405</name>
    <name evidence="8" type="ORF">SULM_06405</name>
    <name evidence="9" type="ORF">SULN_06405</name>
    <name evidence="10" type="ORF">SULO_06415</name>
    <name evidence="11" type="ORF">SULZ_06650</name>
</gene>
<dbReference type="EMBL" id="CP011057">
    <property type="protein sequence ID" value="AKA78981.1"/>
    <property type="molecule type" value="Genomic_DNA"/>
</dbReference>
<dbReference type="InterPro" id="IPR047575">
    <property type="entry name" value="Sm"/>
</dbReference>
<evidence type="ECO:0000313" key="16">
    <source>
        <dbReference type="Proteomes" id="UP000033106"/>
    </source>
</evidence>
<dbReference type="Proteomes" id="UP000033085">
    <property type="component" value="Chromosome"/>
</dbReference>
<dbReference type="Proteomes" id="UP000273443">
    <property type="component" value="Chromosome"/>
</dbReference>
<evidence type="ECO:0000313" key="4">
    <source>
        <dbReference type="EMBL" id="AKA78981.1"/>
    </source>
</evidence>
<proteinExistence type="predicted"/>
<dbReference type="GO" id="GO:0003723">
    <property type="term" value="F:RNA binding"/>
    <property type="evidence" value="ECO:0007669"/>
    <property type="project" value="InterPro"/>
</dbReference>
<dbReference type="PROSITE" id="PS52002">
    <property type="entry name" value="SM"/>
    <property type="match status" value="1"/>
</dbReference>
<evidence type="ECO:0000313" key="13">
    <source>
        <dbReference type="EMBL" id="SAI83812.1"/>
    </source>
</evidence>
<dbReference type="Proteomes" id="UP000275843">
    <property type="component" value="Chromosome"/>
</dbReference>
<evidence type="ECO:0000313" key="12">
    <source>
        <dbReference type="EMBL" id="QPG50578.1"/>
    </source>
</evidence>
<evidence type="ECO:0000313" key="19">
    <source>
        <dbReference type="Proteomes" id="UP000269431"/>
    </source>
</evidence>
<dbReference type="GO" id="GO:1990904">
    <property type="term" value="C:ribonucleoprotein complex"/>
    <property type="evidence" value="ECO:0007669"/>
    <property type="project" value="UniProtKB-KW"/>
</dbReference>
<evidence type="ECO:0000313" key="5">
    <source>
        <dbReference type="EMBL" id="AZF68059.1"/>
    </source>
</evidence>
<evidence type="ECO:0000313" key="22">
    <source>
        <dbReference type="Proteomes" id="UP000275843"/>
    </source>
</evidence>
<dbReference type="Proteomes" id="UP000594632">
    <property type="component" value="Chromosome"/>
</dbReference>
<dbReference type="EMBL" id="CP033238">
    <property type="protein sequence ID" value="AZF75924.1"/>
    <property type="molecule type" value="Genomic_DNA"/>
</dbReference>
<dbReference type="EMBL" id="CP033235">
    <property type="protein sequence ID" value="AZF68059.1"/>
    <property type="molecule type" value="Genomic_DNA"/>
</dbReference>
<dbReference type="EMBL" id="CP033237">
    <property type="protein sequence ID" value="AZF73299.1"/>
    <property type="molecule type" value="Genomic_DNA"/>
</dbReference>
<reference evidence="18 19" key="4">
    <citation type="journal article" date="2018" name="Proc. Natl. Acad. Sci. U.S.A.">
        <title>Nonmutational mechanism of inheritance in the Archaeon Sulfolobus solfataricus.</title>
        <authorList>
            <person name="Payne S."/>
            <person name="McCarthy S."/>
            <person name="Johnson T."/>
            <person name="North E."/>
            <person name="Blum P."/>
        </authorList>
    </citation>
    <scope>NUCLEOTIDE SEQUENCE [LARGE SCALE GENOMIC DNA]</scope>
    <source>
        <strain evidence="6 18">SARC-H</strain>
        <strain evidence="7 22">SARC-I</strain>
        <strain evidence="9 23">SARC-N</strain>
        <strain evidence="10 24">SARC-O</strain>
        <strain evidence="11 19">SUL120</strain>
        <strain evidence="5 20">SULG</strain>
        <strain evidence="8 21">SULM</strain>
    </source>
</reference>
<reference evidence="17" key="2">
    <citation type="submission" date="2016-04" db="EMBL/GenBank/DDBJ databases">
        <authorList>
            <person name="Shah S.A."/>
            <person name="Garrett R.A."/>
        </authorList>
    </citation>
    <scope>NUCLEOTIDE SEQUENCE [LARGE SCALE GENOMIC DNA]</scope>
    <source>
        <strain evidence="17">ATCC 35091 / DSM 1616 / JCM 8930 / NBRC 15331 / P1</strain>
    </source>
</reference>
<dbReference type="OrthoDB" id="24895at2157"/>
<dbReference type="Proteomes" id="UP000278715">
    <property type="component" value="Chromosome"/>
</dbReference>
<evidence type="ECO:0000313" key="11">
    <source>
        <dbReference type="EMBL" id="AZF83776.1"/>
    </source>
</evidence>
<dbReference type="InterPro" id="IPR010920">
    <property type="entry name" value="LSM_dom_sf"/>
</dbReference>
<dbReference type="Proteomes" id="UP000033057">
    <property type="component" value="Chromosome"/>
</dbReference>
<evidence type="ECO:0000259" key="1">
    <source>
        <dbReference type="PROSITE" id="PS52002"/>
    </source>
</evidence>
<dbReference type="EMBL" id="CP033239">
    <property type="protein sequence ID" value="AZF78533.1"/>
    <property type="molecule type" value="Genomic_DNA"/>
</dbReference>
<evidence type="ECO:0000313" key="24">
    <source>
        <dbReference type="Proteomes" id="UP000282269"/>
    </source>
</evidence>
<evidence type="ECO:0000313" key="20">
    <source>
        <dbReference type="Proteomes" id="UP000273194"/>
    </source>
</evidence>
<dbReference type="Proteomes" id="UP000273194">
    <property type="component" value="Chromosome"/>
</dbReference>
<keyword evidence="13" id="KW-0687">Ribonucleoprotein</keyword>
<evidence type="ECO:0000313" key="10">
    <source>
        <dbReference type="EMBL" id="AZF81137.1"/>
    </source>
</evidence>
<evidence type="ECO:0000313" key="18">
    <source>
        <dbReference type="Proteomes" id="UP000267993"/>
    </source>
</evidence>
<evidence type="ECO:0000313" key="8">
    <source>
        <dbReference type="EMBL" id="AZF75924.1"/>
    </source>
</evidence>
<dbReference type="KEGG" id="ssof:SULC_1292"/>
<dbReference type="EMBL" id="CP033241">
    <property type="protein sequence ID" value="AZF83776.1"/>
    <property type="molecule type" value="Genomic_DNA"/>
</dbReference>
<accession>A0A0E3K8S0</accession>
<dbReference type="Pfam" id="PF14894">
    <property type="entry name" value="Lsm_C"/>
    <property type="match status" value="1"/>
</dbReference>
<dbReference type="KEGG" id="ssoa:SULA_1293"/>
<dbReference type="EMBL" id="LT549890">
    <property type="protein sequence ID" value="SAI83812.1"/>
    <property type="molecule type" value="Genomic_DNA"/>
</dbReference>
<dbReference type="Gene3D" id="2.30.30.100">
    <property type="match status" value="1"/>
</dbReference>
<feature type="domain" description="Sm" evidence="1">
    <location>
        <begin position="6"/>
        <end position="75"/>
    </location>
</feature>
<reference evidence="13" key="3">
    <citation type="submission" date="2016-04" db="EMBL/GenBank/DDBJ databases">
        <authorList>
            <person name="Evans L.H."/>
            <person name="Alamgir A."/>
            <person name="Owens N."/>
            <person name="Weber N.D."/>
            <person name="Virtaneva K."/>
            <person name="Barbian K."/>
            <person name="Babar A."/>
            <person name="Rosenke K."/>
        </authorList>
    </citation>
    <scope>NUCLEOTIDE SEQUENCE</scope>
    <source>
        <strain evidence="13">P1</strain>
    </source>
</reference>
<dbReference type="EMBL" id="CP033236">
    <property type="protein sequence ID" value="AZF70679.1"/>
    <property type="molecule type" value="Genomic_DNA"/>
</dbReference>
<reference evidence="12 25" key="6">
    <citation type="journal article" date="2020" name="Nat. Commun.">
        <title>The structures of two archaeal type IV pili illuminate evolutionary relationships.</title>
        <authorList>
            <person name="Wang F."/>
            <person name="Baquero D.P."/>
            <person name="Su Z."/>
            <person name="Beltran L.C."/>
            <person name="Prangishvili D."/>
            <person name="Krupovic M."/>
            <person name="Egelman E.H."/>
        </authorList>
    </citation>
    <scope>NUCLEOTIDE SEQUENCE [LARGE SCALE GENOMIC DNA]</scope>
    <source>
        <strain evidence="12 25">POZ149</strain>
    </source>
</reference>
<evidence type="ECO:0000313" key="17">
    <source>
        <dbReference type="Proteomes" id="UP000076770"/>
    </source>
</evidence>
<dbReference type="EMBL" id="CP050869">
    <property type="protein sequence ID" value="QPG50578.1"/>
    <property type="molecule type" value="Genomic_DNA"/>
</dbReference>
<dbReference type="EMBL" id="CP011055">
    <property type="protein sequence ID" value="AKA73591.1"/>
    <property type="molecule type" value="Genomic_DNA"/>
</dbReference>
<dbReference type="KEGG" id="ssol:SULB_1294"/>
<evidence type="ECO:0000313" key="14">
    <source>
        <dbReference type="Proteomes" id="UP000033057"/>
    </source>
</evidence>
<reference evidence="14 15" key="1">
    <citation type="journal article" date="2015" name="Genome Announc.">
        <title>Complete Genome Sequence of Sulfolobus solfataricus Strain 98/2 and Evolved Derivatives.</title>
        <authorList>
            <person name="McCarthy S."/>
            <person name="Gradnigo J."/>
            <person name="Johnson T."/>
            <person name="Payne S."/>
            <person name="Lipzen A."/>
            <person name="Martin J."/>
            <person name="Schackwitz W."/>
            <person name="Moriyama E."/>
            <person name="Blum P."/>
        </authorList>
    </citation>
    <scope>NUCLEOTIDE SEQUENCE [LARGE SCALE GENOMIC DNA]</scope>
    <source>
        <strain evidence="14">98/2 SULC</strain>
        <strain evidence="2">SARC-B</strain>
        <strain evidence="3">SARC-C</strain>
        <strain evidence="4 16">SULA</strain>
        <strain evidence="15">SULB</strain>
    </source>
</reference>
<evidence type="ECO:0000313" key="21">
    <source>
        <dbReference type="Proteomes" id="UP000273443"/>
    </source>
</evidence>
<dbReference type="Gene3D" id="3.30.310.60">
    <property type="entry name" value="Like-Sm ribonucleoprotein, C-terminal domain"/>
    <property type="match status" value="1"/>
</dbReference>
<evidence type="ECO:0000313" key="23">
    <source>
        <dbReference type="Proteomes" id="UP000278715"/>
    </source>
</evidence>
<dbReference type="Proteomes" id="UP000076770">
    <property type="component" value="Chromosome i"/>
</dbReference>
<reference evidence="3" key="5">
    <citation type="submission" date="2018-10" db="EMBL/GenBank/DDBJ databases">
        <authorList>
            <person name="McCarthy S."/>
            <person name="Gradnigo J."/>
            <person name="Johnson T."/>
            <person name="Payne S."/>
            <person name="Lipzen A."/>
            <person name="Schackwitz W."/>
            <person name="Martin J."/>
            <person name="Moriyama E."/>
            <person name="Blum P."/>
        </authorList>
    </citation>
    <scope>NUCLEOTIDE SEQUENCE</scope>
    <source>
        <strain evidence="2">SARC-B</strain>
        <strain evidence="3">SARC-C</strain>
        <strain evidence="4">SULA</strain>
    </source>
</reference>
<protein>
    <submittedName>
        <fullName evidence="12">Lsm family RNA-binding protein</fullName>
    </submittedName>
    <submittedName>
        <fullName evidence="3 13">Sm ribonucleo</fullName>
    </submittedName>
</protein>
<organism evidence="3 14">
    <name type="scientific">Saccharolobus solfataricus</name>
    <name type="common">Sulfolobus solfataricus</name>
    <dbReference type="NCBI Taxonomy" id="2287"/>
    <lineage>
        <taxon>Archaea</taxon>
        <taxon>Thermoproteota</taxon>
        <taxon>Thermoprotei</taxon>
        <taxon>Sulfolobales</taxon>
        <taxon>Sulfolobaceae</taxon>
        <taxon>Saccharolobus</taxon>
    </lineage>
</organism>
<evidence type="ECO:0000313" key="7">
    <source>
        <dbReference type="EMBL" id="AZF73299.1"/>
    </source>
</evidence>
<dbReference type="PATRIC" id="fig|2287.6.peg.1345"/>
<sequence length="146" mass="16514">MSSGRRISSELNNLIDKTVIVKTTNGKTYTGQLYAYELSPFIISLTNVKDDSNNTFYKLMINGNSISEIIIKNPPLFEPREFAELVEKSLNLRPADIKVYDETSVVTILEKIKVSQNGVEGSGPMAQRIYDLYNDYINKKKKELGL</sequence>
<dbReference type="SUPFAM" id="SSF50182">
    <property type="entry name" value="Sm-like ribonucleoproteins"/>
    <property type="match status" value="1"/>
</dbReference>
<evidence type="ECO:0000313" key="15">
    <source>
        <dbReference type="Proteomes" id="UP000033085"/>
    </source>
</evidence>
<dbReference type="AlphaFoldDB" id="A0A0E3K8S0"/>
<dbReference type="Proteomes" id="UP000267993">
    <property type="component" value="Chromosome"/>
</dbReference>
<dbReference type="GeneID" id="1455424"/>
<evidence type="ECO:0000313" key="9">
    <source>
        <dbReference type="EMBL" id="AZF78533.1"/>
    </source>
</evidence>
<dbReference type="InterPro" id="IPR028277">
    <property type="entry name" value="Lsm_C"/>
</dbReference>
<dbReference type="EMBL" id="CP011056">
    <property type="protein sequence ID" value="AKA76289.1"/>
    <property type="molecule type" value="Genomic_DNA"/>
</dbReference>
<evidence type="ECO:0000313" key="25">
    <source>
        <dbReference type="Proteomes" id="UP000594632"/>
    </source>
</evidence>
<dbReference type="Proteomes" id="UP000033106">
    <property type="component" value="Chromosome"/>
</dbReference>
<evidence type="ECO:0000313" key="3">
    <source>
        <dbReference type="EMBL" id="AKA76289.1"/>
    </source>
</evidence>
<dbReference type="CDD" id="cd11679">
    <property type="entry name" value="archaeal_Sm_like"/>
    <property type="match status" value="1"/>
</dbReference>
<dbReference type="OMA" id="MYRYIVH"/>
<evidence type="ECO:0000313" key="6">
    <source>
        <dbReference type="EMBL" id="AZF70679.1"/>
    </source>
</evidence>
<dbReference type="EMBL" id="CP033240">
    <property type="protein sequence ID" value="AZF81137.1"/>
    <property type="molecule type" value="Genomic_DNA"/>
</dbReference>
<dbReference type="InterPro" id="IPR037156">
    <property type="entry name" value="Lsm_C_sf"/>
</dbReference>
<dbReference type="Proteomes" id="UP000269431">
    <property type="component" value="Chromosome"/>
</dbReference>